<proteinExistence type="inferred from homology"/>
<reference evidence="11" key="1">
    <citation type="submission" date="2019-06" db="EMBL/GenBank/DDBJ databases">
        <authorList>
            <consortium name="Wellcome Sanger Institute Data Sharing"/>
        </authorList>
    </citation>
    <scope>NUCLEOTIDE SEQUENCE [LARGE SCALE GENOMIC DNA]</scope>
</reference>
<keyword evidence="3" id="KW-0050">Antiport</keyword>
<dbReference type="InterPro" id="IPR004481">
    <property type="entry name" value="K/Na/Ca-exchanger"/>
</dbReference>
<dbReference type="GeneTree" id="ENSGT01030000234532"/>
<dbReference type="InterPro" id="IPR044880">
    <property type="entry name" value="NCX_ion-bd_dom_sf"/>
</dbReference>
<keyword evidence="4" id="KW-0109">Calcium transport</keyword>
<dbReference type="Ensembl" id="ENSMMDT00005056143.1">
    <property type="protein sequence ID" value="ENSMMDP00005055091.1"/>
    <property type="gene ID" value="ENSMMDG00005024673.1"/>
</dbReference>
<feature type="domain" description="Sodium/calcium exchanger membrane region" evidence="10">
    <location>
        <begin position="1"/>
        <end position="120"/>
    </location>
</feature>
<keyword evidence="12" id="KW-1185">Reference proteome</keyword>
<dbReference type="FunFam" id="1.20.1420.30:FF:000037">
    <property type="entry name" value="Predicted protein"/>
    <property type="match status" value="1"/>
</dbReference>
<evidence type="ECO:0000256" key="1">
    <source>
        <dbReference type="ARBA" id="ARBA00004141"/>
    </source>
</evidence>
<comment type="subcellular location">
    <subcellularLocation>
        <location evidence="1">Membrane</location>
        <topology evidence="1">Multi-pass membrane protein</topology>
    </subcellularLocation>
</comment>
<evidence type="ECO:0000256" key="5">
    <source>
        <dbReference type="ARBA" id="ARBA00022692"/>
    </source>
</evidence>
<keyword evidence="5 9" id="KW-0812">Transmembrane</keyword>
<dbReference type="Pfam" id="PF01699">
    <property type="entry name" value="Na_Ca_ex"/>
    <property type="match status" value="1"/>
</dbReference>
<name>A0A668AZL4_9TELE</name>
<keyword evidence="4" id="KW-0106">Calcium</keyword>
<feature type="transmembrane region" description="Helical" evidence="9">
    <location>
        <begin position="59"/>
        <end position="84"/>
    </location>
</feature>
<keyword evidence="4" id="KW-0406">Ion transport</keyword>
<dbReference type="InParanoid" id="A0A668AZL4"/>
<reference evidence="11" key="2">
    <citation type="submission" date="2025-08" db="UniProtKB">
        <authorList>
            <consortium name="Ensembl"/>
        </authorList>
    </citation>
    <scope>IDENTIFICATION</scope>
</reference>
<dbReference type="InterPro" id="IPR004837">
    <property type="entry name" value="NaCa_Exmemb"/>
</dbReference>
<evidence type="ECO:0000256" key="2">
    <source>
        <dbReference type="ARBA" id="ARBA00005364"/>
    </source>
</evidence>
<dbReference type="AlphaFoldDB" id="A0A668AZL4"/>
<comment type="catalytic activity">
    <reaction evidence="8">
        <text>Ca(2+)(out) + K(+)(out) + 4 Na(+)(in) = Ca(2+)(in) + K(+)(in) + 4 Na(+)(out)</text>
        <dbReference type="Rhea" id="RHEA:69967"/>
        <dbReference type="ChEBI" id="CHEBI:29101"/>
        <dbReference type="ChEBI" id="CHEBI:29103"/>
        <dbReference type="ChEBI" id="CHEBI:29108"/>
    </reaction>
</comment>
<dbReference type="Gene3D" id="1.20.1420.30">
    <property type="entry name" value="NCX, central ion-binding region"/>
    <property type="match status" value="1"/>
</dbReference>
<dbReference type="GO" id="GO:0006874">
    <property type="term" value="P:intracellular calcium ion homeostasis"/>
    <property type="evidence" value="ECO:0007669"/>
    <property type="project" value="TreeGrafter"/>
</dbReference>
<evidence type="ECO:0000256" key="3">
    <source>
        <dbReference type="ARBA" id="ARBA00022449"/>
    </source>
</evidence>
<dbReference type="Proteomes" id="UP000472263">
    <property type="component" value="Chromosome 14"/>
</dbReference>
<evidence type="ECO:0000256" key="8">
    <source>
        <dbReference type="ARBA" id="ARBA00033627"/>
    </source>
</evidence>
<evidence type="ECO:0000256" key="6">
    <source>
        <dbReference type="ARBA" id="ARBA00022989"/>
    </source>
</evidence>
<evidence type="ECO:0000313" key="11">
    <source>
        <dbReference type="Ensembl" id="ENSMMDP00005055091.1"/>
    </source>
</evidence>
<organism evidence="11 12">
    <name type="scientific">Myripristis murdjan</name>
    <name type="common">pinecone soldierfish</name>
    <dbReference type="NCBI Taxonomy" id="586833"/>
    <lineage>
        <taxon>Eukaryota</taxon>
        <taxon>Metazoa</taxon>
        <taxon>Chordata</taxon>
        <taxon>Craniata</taxon>
        <taxon>Vertebrata</taxon>
        <taxon>Euteleostomi</taxon>
        <taxon>Actinopterygii</taxon>
        <taxon>Neopterygii</taxon>
        <taxon>Teleostei</taxon>
        <taxon>Neoteleostei</taxon>
        <taxon>Acanthomorphata</taxon>
        <taxon>Holocentriformes</taxon>
        <taxon>Holocentridae</taxon>
        <taxon>Myripristis</taxon>
    </lineage>
</organism>
<keyword evidence="4" id="KW-0813">Transport</keyword>
<evidence type="ECO:0000256" key="4">
    <source>
        <dbReference type="ARBA" id="ARBA00022568"/>
    </source>
</evidence>
<evidence type="ECO:0000256" key="9">
    <source>
        <dbReference type="SAM" id="Phobius"/>
    </source>
</evidence>
<dbReference type="PANTHER" id="PTHR10846">
    <property type="entry name" value="SODIUM/POTASSIUM/CALCIUM EXCHANGER"/>
    <property type="match status" value="1"/>
</dbReference>
<evidence type="ECO:0000256" key="7">
    <source>
        <dbReference type="ARBA" id="ARBA00023136"/>
    </source>
</evidence>
<evidence type="ECO:0000259" key="10">
    <source>
        <dbReference type="Pfam" id="PF01699"/>
    </source>
</evidence>
<reference evidence="11" key="3">
    <citation type="submission" date="2025-09" db="UniProtKB">
        <authorList>
            <consortium name="Ensembl"/>
        </authorList>
    </citation>
    <scope>IDENTIFICATION</scope>
</reference>
<evidence type="ECO:0000313" key="12">
    <source>
        <dbReference type="Proteomes" id="UP000472263"/>
    </source>
</evidence>
<dbReference type="PANTHER" id="PTHR10846:SF28">
    <property type="entry name" value="SODIUM_POTASSIUM_CALCIUM EXCHANGER 3-LIKE ISOFORM X1"/>
    <property type="match status" value="1"/>
</dbReference>
<accession>A0A668AZL4</accession>
<sequence>MFYALAIVCDDYFVPSLEKISENLQLSEDVAGATFMAAGSSAPELFTSLIGVFVTKGDVGVGTIVGSAVFNILVIIGLSGIFAGQVENSLNLHQRLTCRAVTITALMQCHGYMIPTMRLSSLPSPSHFLWVRVRVRIFGLFFNL</sequence>
<dbReference type="GO" id="GO:0005262">
    <property type="term" value="F:calcium channel activity"/>
    <property type="evidence" value="ECO:0007669"/>
    <property type="project" value="TreeGrafter"/>
</dbReference>
<dbReference type="GO" id="GO:0008273">
    <property type="term" value="F:calcium, potassium:sodium antiporter activity"/>
    <property type="evidence" value="ECO:0007669"/>
    <property type="project" value="TreeGrafter"/>
</dbReference>
<protein>
    <recommendedName>
        <fullName evidence="10">Sodium/calcium exchanger membrane region domain-containing protein</fullName>
    </recommendedName>
</protein>
<dbReference type="GO" id="GO:0005886">
    <property type="term" value="C:plasma membrane"/>
    <property type="evidence" value="ECO:0007669"/>
    <property type="project" value="TreeGrafter"/>
</dbReference>
<keyword evidence="7 9" id="KW-0472">Membrane</keyword>
<keyword evidence="6 9" id="KW-1133">Transmembrane helix</keyword>
<comment type="similarity">
    <text evidence="2">Belongs to the Ca(2+):cation antiporter (CaCA) (TC 2.A.19) family. SLC24A subfamily.</text>
</comment>